<dbReference type="AlphaFoldDB" id="A0A0E3RHP1"/>
<dbReference type="InterPro" id="IPR005537">
    <property type="entry name" value="RAMP_III_fam"/>
</dbReference>
<dbReference type="Proteomes" id="UP000033097">
    <property type="component" value="Chromosome"/>
</dbReference>
<dbReference type="GeneID" id="24838988"/>
<proteinExistence type="predicted"/>
<keyword evidence="1" id="KW-0051">Antiviral defense</keyword>
<dbReference type="GO" id="GO:0051607">
    <property type="term" value="P:defense response to virus"/>
    <property type="evidence" value="ECO:0007669"/>
    <property type="project" value="UniProtKB-KW"/>
</dbReference>
<dbReference type="PATRIC" id="fig|213585.10.peg.1672"/>
<organism evidence="3 4">
    <name type="scientific">Methanosarcina mazei S-6</name>
    <dbReference type="NCBI Taxonomy" id="213585"/>
    <lineage>
        <taxon>Archaea</taxon>
        <taxon>Methanobacteriati</taxon>
        <taxon>Methanobacteriota</taxon>
        <taxon>Stenosarchaea group</taxon>
        <taxon>Methanomicrobia</taxon>
        <taxon>Methanosarcinales</taxon>
        <taxon>Methanosarcinaceae</taxon>
        <taxon>Methanosarcina</taxon>
    </lineage>
</organism>
<dbReference type="NCBIfam" id="TIGR01894">
    <property type="entry name" value="cas_TM1795_cmr1"/>
    <property type="match status" value="1"/>
</dbReference>
<dbReference type="RefSeq" id="WP_011035244.1">
    <property type="nucleotide sequence ID" value="NZ_CP009512.1"/>
</dbReference>
<reference evidence="3 4" key="1">
    <citation type="submission" date="2014-07" db="EMBL/GenBank/DDBJ databases">
        <title>Methanogenic archaea and the global carbon cycle.</title>
        <authorList>
            <person name="Henriksen J.R."/>
            <person name="Luke J."/>
            <person name="Reinhart S."/>
            <person name="Benedict M.N."/>
            <person name="Youngblut N.D."/>
            <person name="Metcalf M.E."/>
            <person name="Whitaker R.J."/>
            <person name="Metcalf W.W."/>
        </authorList>
    </citation>
    <scope>NUCLEOTIDE SEQUENCE [LARGE SCALE GENOMIC DNA]</scope>
    <source>
        <strain evidence="3 4">S-6</strain>
    </source>
</reference>
<name>A0A0E3RHP1_METMZ</name>
<dbReference type="KEGG" id="mmj:MSMAS_1327"/>
<sequence>MMEPEPIVIETLTPIWTGGVNGNSDTVRETGVIGSMRWWYEAIIRGIGEYACDPLSDSKCMLDGKEKADERNKKLCPACYLFGCGGWKRRFRLEIVNCSVKESFHLVTLDRKGIGNNWWLSTIFEKNLNNSLSFGTFTFKIYPVGRDDKSEIITQIKALLSIMSHVGAIGAKSQYGFGQFEMENRMDFKRAINEIKNFSNKDEFKKEVNKPDCYSLSNFWCYEFKIPARNQLVQNFQKSNNVGNKSSSTSYLPVSFDIRYKLPNRNKGSGLRQAYYSHCNGDKNQVYKIFGTLPKNEKKENGIGSRIFVSHLFRKTSESNYFLHVWGFTEKDVGDLVSREIQKMFSLDEVPKMKYEEEINNFSGGA</sequence>
<protein>
    <submittedName>
        <fullName evidence="3">CRISPR-associated RAMP Cmr1</fullName>
    </submittedName>
</protein>
<evidence type="ECO:0000256" key="1">
    <source>
        <dbReference type="ARBA" id="ARBA00023118"/>
    </source>
</evidence>
<dbReference type="EMBL" id="CP009512">
    <property type="protein sequence ID" value="AKB64523.1"/>
    <property type="molecule type" value="Genomic_DNA"/>
</dbReference>
<feature type="domain" description="CRISPR type III-associated protein" evidence="2">
    <location>
        <begin position="9"/>
        <end position="181"/>
    </location>
</feature>
<dbReference type="Pfam" id="PF03787">
    <property type="entry name" value="RAMPs"/>
    <property type="match status" value="1"/>
</dbReference>
<dbReference type="CDD" id="cd09657">
    <property type="entry name" value="Cmr1_III-B"/>
    <property type="match status" value="1"/>
</dbReference>
<dbReference type="InterPro" id="IPR007522">
    <property type="entry name" value="CRISPR-assoc_prot_TM1795"/>
</dbReference>
<evidence type="ECO:0000313" key="4">
    <source>
        <dbReference type="Proteomes" id="UP000033097"/>
    </source>
</evidence>
<dbReference type="STRING" id="213585.MSMAS_1327"/>
<accession>A0A0E3RHP1</accession>
<evidence type="ECO:0000313" key="3">
    <source>
        <dbReference type="EMBL" id="AKB64523.1"/>
    </source>
</evidence>
<dbReference type="HOGENOM" id="CLU_058787_0_0_2"/>
<gene>
    <name evidence="3" type="ORF">MSMAS_1327</name>
</gene>
<evidence type="ECO:0000259" key="2">
    <source>
        <dbReference type="Pfam" id="PF03787"/>
    </source>
</evidence>